<comment type="caution">
    <text evidence="12">The sequence shown here is derived from an EMBL/GenBank/DDBJ whole genome shotgun (WGS) entry which is preliminary data.</text>
</comment>
<feature type="compositionally biased region" description="Basic and acidic residues" evidence="9">
    <location>
        <begin position="1115"/>
        <end position="1124"/>
    </location>
</feature>
<dbReference type="PROSITE" id="PS50236">
    <property type="entry name" value="CHCR"/>
    <property type="match status" value="1"/>
</dbReference>
<feature type="domain" description="Pep3/Vps18 RING C-terminal" evidence="11">
    <location>
        <begin position="964"/>
        <end position="1021"/>
    </location>
</feature>
<name>A0AA38H1A4_9TREE</name>
<sequence>MSMLDDFVESSAGPSSIQRGGGPSAYSRSNTAAKPSAGNDFNDVEYEGFEVDDEDEPDEDAGMVQALETGFIPSSRLQTSLPPLFSLSLVQYTPPASILSLVTANNLLVLAVQPLSVIIINLNKPDELVTVDLPRPATDKSNAAPIIPVIQKLFIDPSARHLLITTDTGDTFYLPISPGNAAIQSRRPRPLRLRAAITAVAWSPFSGPASDTSVADGVPAKQDAITPPATDVLLGTSSGQILSLPLPPQDDIFKSVSISMSKPLERDLQILYALQDQQPITGVAFGFWAETDRKGKKKAWVVFTTKERVYEVQGIVSSTSTGGKSGGWAEEVFKPVRESTPKFQELPGDPPSSELRLYSAVSDSTGSGRLAPPSAFAWITGPGLYTSPLSSTYVPEILTKPSLLPYPSSSPSSSAPVFSRSATSPDSSSIPLSALITQYHYLLLYPTRIVGISREEEKVVWDEMLPLTGNERAIGLSGDPVGQTFWIYTDKSILEVLVRVEDRDVWRAKLSKGDFEEALTFTHSKAQQDIVLSRQGDALFEEGRFIQSAQAFAKSSRSFEYVTLKFVDVDERDALRIYLSDRLDLLDKRDRTQRMMLATWLIEIYLSKCNDLEDIVAAESAVSDVESLSVERQIMEEDIRNFMTTYQNDLDAKVVYELILSHGREDLYLFYAGLMRDHGKVVEHWVTEEAWSRAIDILNRQDSLDLYYRFASVLMQNAPKETVDSWLRRPTLSPRRLIPALLQRPTKSGSSAVNDHAIRYLSTVVFQQQSTDTTIHNLLLTLHATSKTNDGLLLKFLSVCPDDPLTERPYYDLDYALRVCKAHGQIQACVHIYSKMGMYESSVDLALQKGDLELAKINADRPEDDDVLRRKLWLKIAKYVVQEQKDIKSAMRFLESTDLLKIEDILPFFPDFVVIDDFKAEICTALEQYASRIDELRAEMDEATQSAESIKRDIEGLSNRFVTVEAGDKCWRCGLGLLSRQFYVFPCQHTFHADCMISMAMEFLPAPALRRILHLQTELVKQDASSSRILLSQNFPSTLNSSTPSGTTRSKITSGNTATDLLLGITGRNALLAAGDKLRDLIIPDALAQAVTAVGSTVVSGVTGVGGTEKKKSKKERDREDARTEVARKELDELVAGVCPLCEGAVMGLDRPFVKEGEALGDWAV</sequence>
<dbReference type="Proteomes" id="UP001164286">
    <property type="component" value="Unassembled WGS sequence"/>
</dbReference>
<dbReference type="GO" id="GO:0005768">
    <property type="term" value="C:endosome"/>
    <property type="evidence" value="ECO:0007669"/>
    <property type="project" value="TreeGrafter"/>
</dbReference>
<accession>A0AA38H1A4</accession>
<dbReference type="PANTHER" id="PTHR23323:SF26">
    <property type="entry name" value="VACUOLAR PROTEIN SORTING-ASSOCIATED PROTEIN 18 HOMOLOG"/>
    <property type="match status" value="1"/>
</dbReference>
<dbReference type="RefSeq" id="XP_052942285.1">
    <property type="nucleotide sequence ID" value="XM_053089164.1"/>
</dbReference>
<dbReference type="GO" id="GO:0007033">
    <property type="term" value="P:vacuole organization"/>
    <property type="evidence" value="ECO:0007669"/>
    <property type="project" value="TreeGrafter"/>
</dbReference>
<gene>
    <name evidence="12" type="ORF">MKK02DRAFT_35377</name>
</gene>
<evidence type="ECO:0000256" key="5">
    <source>
        <dbReference type="ARBA" id="ARBA00023136"/>
    </source>
</evidence>
<dbReference type="EMBL" id="JAKWFO010000014">
    <property type="protein sequence ID" value="KAI9632508.1"/>
    <property type="molecule type" value="Genomic_DNA"/>
</dbReference>
<feature type="region of interest" description="Disordered" evidence="9">
    <location>
        <begin position="1104"/>
        <end position="1124"/>
    </location>
</feature>
<evidence type="ECO:0000256" key="6">
    <source>
        <dbReference type="ARBA" id="ARBA00029433"/>
    </source>
</evidence>
<dbReference type="GeneID" id="77728369"/>
<evidence type="ECO:0000256" key="3">
    <source>
        <dbReference type="ARBA" id="ARBA00022771"/>
    </source>
</evidence>
<feature type="compositionally biased region" description="Acidic residues" evidence="9">
    <location>
        <begin position="42"/>
        <end position="57"/>
    </location>
</feature>
<dbReference type="InterPro" id="IPR058919">
    <property type="entry name" value="Pep3/Vps18_RING_C"/>
</dbReference>
<dbReference type="Pfam" id="PF26148">
    <property type="entry name" value="VPS18_RING_C"/>
    <property type="match status" value="1"/>
</dbReference>
<evidence type="ECO:0000313" key="12">
    <source>
        <dbReference type="EMBL" id="KAI9632508.1"/>
    </source>
</evidence>
<evidence type="ECO:0000256" key="7">
    <source>
        <dbReference type="PROSITE-ProRule" id="PRU01006"/>
    </source>
</evidence>
<evidence type="ECO:0000256" key="2">
    <source>
        <dbReference type="ARBA" id="ARBA00022723"/>
    </source>
</evidence>
<dbReference type="PANTHER" id="PTHR23323">
    <property type="entry name" value="VACUOLAR PROTEIN SORTING-ASSOCIATED PROTEIN"/>
    <property type="match status" value="1"/>
</dbReference>
<dbReference type="GO" id="GO:0048284">
    <property type="term" value="P:organelle fusion"/>
    <property type="evidence" value="ECO:0007669"/>
    <property type="project" value="TreeGrafter"/>
</dbReference>
<keyword evidence="2" id="KW-0479">Metal-binding</keyword>
<evidence type="ECO:0000256" key="9">
    <source>
        <dbReference type="SAM" id="MobiDB-lite"/>
    </source>
</evidence>
<dbReference type="GO" id="GO:0008270">
    <property type="term" value="F:zinc ion binding"/>
    <property type="evidence" value="ECO:0007669"/>
    <property type="project" value="UniProtKB-KW"/>
</dbReference>
<dbReference type="GO" id="GO:0006904">
    <property type="term" value="P:vesicle docking involved in exocytosis"/>
    <property type="evidence" value="ECO:0007669"/>
    <property type="project" value="TreeGrafter"/>
</dbReference>
<feature type="coiled-coil region" evidence="8">
    <location>
        <begin position="919"/>
        <end position="960"/>
    </location>
</feature>
<protein>
    <submittedName>
        <fullName evidence="12">Pep3/Vps18/deep orange family-domain-containing protein</fullName>
    </submittedName>
</protein>
<evidence type="ECO:0000256" key="4">
    <source>
        <dbReference type="ARBA" id="ARBA00022833"/>
    </source>
</evidence>
<keyword evidence="3" id="KW-0863">Zinc-finger</keyword>
<keyword evidence="8" id="KW-0175">Coiled coil</keyword>
<keyword evidence="4" id="KW-0862">Zinc</keyword>
<dbReference type="GO" id="GO:0030674">
    <property type="term" value="F:protein-macromolecule adaptor activity"/>
    <property type="evidence" value="ECO:0007669"/>
    <property type="project" value="TreeGrafter"/>
</dbReference>
<keyword evidence="13" id="KW-1185">Reference proteome</keyword>
<dbReference type="AlphaFoldDB" id="A0AA38H1A4"/>
<dbReference type="CDD" id="cd16462">
    <property type="entry name" value="RING-H2_Pep3p-like"/>
    <property type="match status" value="1"/>
</dbReference>
<dbReference type="InterPro" id="IPR000547">
    <property type="entry name" value="Clathrin_H-chain/VPS_repeat"/>
</dbReference>
<organism evidence="12 13">
    <name type="scientific">Dioszegia hungarica</name>
    <dbReference type="NCBI Taxonomy" id="4972"/>
    <lineage>
        <taxon>Eukaryota</taxon>
        <taxon>Fungi</taxon>
        <taxon>Dikarya</taxon>
        <taxon>Basidiomycota</taxon>
        <taxon>Agaricomycotina</taxon>
        <taxon>Tremellomycetes</taxon>
        <taxon>Tremellales</taxon>
        <taxon>Bulleribasidiaceae</taxon>
        <taxon>Dioszegia</taxon>
    </lineage>
</organism>
<evidence type="ECO:0000313" key="13">
    <source>
        <dbReference type="Proteomes" id="UP001164286"/>
    </source>
</evidence>
<dbReference type="GO" id="GO:0006886">
    <property type="term" value="P:intracellular protein transport"/>
    <property type="evidence" value="ECO:0007669"/>
    <property type="project" value="UniProtKB-UniRule"/>
</dbReference>
<dbReference type="GO" id="GO:0030897">
    <property type="term" value="C:HOPS complex"/>
    <property type="evidence" value="ECO:0007669"/>
    <property type="project" value="TreeGrafter"/>
</dbReference>
<comment type="subcellular location">
    <subcellularLocation>
        <location evidence="6">Endomembrane system</location>
        <topology evidence="6">Peripheral membrane protein</topology>
        <orientation evidence="6">Cytoplasmic side</orientation>
    </subcellularLocation>
</comment>
<feature type="domain" description="Pep3/Vps18 beta-propeller" evidence="10">
    <location>
        <begin position="83"/>
        <end position="498"/>
    </location>
</feature>
<proteinExistence type="inferred from homology"/>
<comment type="similarity">
    <text evidence="1">Belongs to the VPS18 family.</text>
</comment>
<evidence type="ECO:0000259" key="10">
    <source>
        <dbReference type="Pfam" id="PF05131"/>
    </source>
</evidence>
<reference evidence="12" key="1">
    <citation type="journal article" date="2022" name="G3 (Bethesda)">
        <title>High quality genome of the basidiomycete yeast Dioszegia hungarica PDD-24b-2 isolated from cloud water.</title>
        <authorList>
            <person name="Jarrige D."/>
            <person name="Haridas S."/>
            <person name="Bleykasten-Grosshans C."/>
            <person name="Joly M."/>
            <person name="Nadalig T."/>
            <person name="Sancelme M."/>
            <person name="Vuilleumier S."/>
            <person name="Grigoriev I.V."/>
            <person name="Amato P."/>
            <person name="Bringel F."/>
        </authorList>
    </citation>
    <scope>NUCLEOTIDE SEQUENCE</scope>
    <source>
        <strain evidence="12">PDD-24b-2</strain>
    </source>
</reference>
<evidence type="ECO:0000259" key="11">
    <source>
        <dbReference type="Pfam" id="PF26148"/>
    </source>
</evidence>
<evidence type="ECO:0000256" key="8">
    <source>
        <dbReference type="SAM" id="Coils"/>
    </source>
</evidence>
<dbReference type="InterPro" id="IPR007810">
    <property type="entry name" value="Pep3/Vps18_beta-prop"/>
</dbReference>
<dbReference type="GO" id="GO:0007032">
    <property type="term" value="P:endosome organization"/>
    <property type="evidence" value="ECO:0007669"/>
    <property type="project" value="TreeGrafter"/>
</dbReference>
<dbReference type="Pfam" id="PF05131">
    <property type="entry name" value="Pep3_Vps18"/>
    <property type="match status" value="1"/>
</dbReference>
<evidence type="ECO:0000256" key="1">
    <source>
        <dbReference type="ARBA" id="ARBA00010454"/>
    </source>
</evidence>
<feature type="region of interest" description="Disordered" evidence="9">
    <location>
        <begin position="1"/>
        <end position="57"/>
    </location>
</feature>
<feature type="repeat" description="CHCR" evidence="7">
    <location>
        <begin position="729"/>
        <end position="889"/>
    </location>
</feature>
<keyword evidence="5" id="KW-0472">Membrane</keyword>